<dbReference type="Pfam" id="PF13560">
    <property type="entry name" value="HTH_31"/>
    <property type="match status" value="1"/>
</dbReference>
<name>A0A318KD38_9NOCA</name>
<dbReference type="RefSeq" id="WP_110293367.1">
    <property type="nucleotide sequence ID" value="NZ_QJKF01000001.1"/>
</dbReference>
<dbReference type="InterPro" id="IPR001387">
    <property type="entry name" value="Cro/C1-type_HTH"/>
</dbReference>
<keyword evidence="1" id="KW-0812">Transmembrane</keyword>
<evidence type="ECO:0000256" key="1">
    <source>
        <dbReference type="SAM" id="Phobius"/>
    </source>
</evidence>
<evidence type="ECO:0000313" key="3">
    <source>
        <dbReference type="Proteomes" id="UP000247569"/>
    </source>
</evidence>
<accession>A0A318KD38</accession>
<feature type="transmembrane region" description="Helical" evidence="1">
    <location>
        <begin position="148"/>
        <end position="167"/>
    </location>
</feature>
<keyword evidence="1" id="KW-0472">Membrane</keyword>
<keyword evidence="3" id="KW-1185">Reference proteome</keyword>
<dbReference type="CDD" id="cd00093">
    <property type="entry name" value="HTH_XRE"/>
    <property type="match status" value="1"/>
</dbReference>
<evidence type="ECO:0000313" key="2">
    <source>
        <dbReference type="EMBL" id="PXX71767.1"/>
    </source>
</evidence>
<dbReference type="InterPro" id="IPR010982">
    <property type="entry name" value="Lambda_DNA-bd_dom_sf"/>
</dbReference>
<keyword evidence="1" id="KW-1133">Transmembrane helix</keyword>
<dbReference type="EMBL" id="QJKF01000001">
    <property type="protein sequence ID" value="PXX71767.1"/>
    <property type="molecule type" value="Genomic_DNA"/>
</dbReference>
<dbReference type="Proteomes" id="UP000247569">
    <property type="component" value="Unassembled WGS sequence"/>
</dbReference>
<dbReference type="GO" id="GO:0003677">
    <property type="term" value="F:DNA binding"/>
    <property type="evidence" value="ECO:0007669"/>
    <property type="project" value="InterPro"/>
</dbReference>
<dbReference type="OrthoDB" id="3386996at2"/>
<comment type="caution">
    <text evidence="2">The sequence shown here is derived from an EMBL/GenBank/DDBJ whole genome shotgun (WGS) entry which is preliminary data.</text>
</comment>
<gene>
    <name evidence="2" type="ORF">DFR70_1011201</name>
</gene>
<dbReference type="AlphaFoldDB" id="A0A318KD38"/>
<proteinExistence type="predicted"/>
<organism evidence="2 3">
    <name type="scientific">Nocardia tenerifensis</name>
    <dbReference type="NCBI Taxonomy" id="228006"/>
    <lineage>
        <taxon>Bacteria</taxon>
        <taxon>Bacillati</taxon>
        <taxon>Actinomycetota</taxon>
        <taxon>Actinomycetes</taxon>
        <taxon>Mycobacteriales</taxon>
        <taxon>Nocardiaceae</taxon>
        <taxon>Nocardia</taxon>
    </lineage>
</organism>
<dbReference type="SUPFAM" id="SSF47413">
    <property type="entry name" value="lambda repressor-like DNA-binding domains"/>
    <property type="match status" value="1"/>
</dbReference>
<protein>
    <submittedName>
        <fullName evidence="2">Helix-turn-helix protein</fullName>
    </submittedName>
</protein>
<reference evidence="2 3" key="1">
    <citation type="submission" date="2018-05" db="EMBL/GenBank/DDBJ databases">
        <title>Genomic Encyclopedia of Type Strains, Phase IV (KMG-IV): sequencing the most valuable type-strain genomes for metagenomic binning, comparative biology and taxonomic classification.</title>
        <authorList>
            <person name="Goeker M."/>
        </authorList>
    </citation>
    <scope>NUCLEOTIDE SEQUENCE [LARGE SCALE GENOMIC DNA]</scope>
    <source>
        <strain evidence="2 3">DSM 44704</strain>
    </source>
</reference>
<sequence length="205" mass="22637">MENARNARENRTVAPTGRRLSRRFDRACAPTTVPKTLSRNRSSAAALATGAGQQLAVELGRAKRARGLSFTTMAAEIPYSRASLERYVNGKIFPPRRAVHDIALVCRTDAARLLTLWDAADTASQSKHSARERHSQHLSQIVPSRRDLLAATGLLLALTLLLLIEHLRPRNRHIRLGRPPRPGTSRDPDAIWSAGLQPFMITGTE</sequence>